<comment type="cofactor">
    <cofactor evidence="7">
        <name>Mg(2+)</name>
        <dbReference type="ChEBI" id="CHEBI:18420"/>
    </cofactor>
    <cofactor evidence="7">
        <name>Mn(2+)</name>
        <dbReference type="ChEBI" id="CHEBI:29035"/>
    </cofactor>
</comment>
<comment type="similarity">
    <text evidence="7">Belongs to the TPP enzyme family. MenD subfamily.</text>
</comment>
<reference evidence="11" key="1">
    <citation type="submission" date="2023-06" db="EMBL/GenBank/DDBJ databases">
        <title>A Treasure from Seagulls: Isolation and Description of Aciduricobacillus qingdaonensis gen. nov., sp. nov., a Rare Obligately Uric Acid-utilizing Member in the Family Bacillaceae.</title>
        <authorList>
            <person name="Liu W."/>
            <person name="Wang B."/>
        </authorList>
    </citation>
    <scope>NUCLEOTIDE SEQUENCE</scope>
    <source>
        <strain evidence="11">44XB</strain>
    </source>
</reference>
<feature type="domain" description="Thiamine pyrophosphate enzyme N-terminal TPP-binding" evidence="9">
    <location>
        <begin position="14"/>
        <end position="124"/>
    </location>
</feature>
<evidence type="ECO:0000256" key="4">
    <source>
        <dbReference type="ARBA" id="ARBA00022842"/>
    </source>
</evidence>
<dbReference type="PANTHER" id="PTHR42916">
    <property type="entry name" value="2-SUCCINYL-5-ENOLPYRUVYL-6-HYDROXY-3-CYCLOHEXENE-1-CARBOXYLATE SYNTHASE"/>
    <property type="match status" value="1"/>
</dbReference>
<keyword evidence="6 7" id="KW-0464">Manganese</keyword>
<evidence type="ECO:0000256" key="3">
    <source>
        <dbReference type="ARBA" id="ARBA00022723"/>
    </source>
</evidence>
<gene>
    <name evidence="7 11" type="primary">menD</name>
    <name evidence="11" type="ORF">QR721_09435</name>
</gene>
<proteinExistence type="inferred from homology"/>
<evidence type="ECO:0000256" key="2">
    <source>
        <dbReference type="ARBA" id="ARBA00022679"/>
    </source>
</evidence>
<dbReference type="InterPro" id="IPR029061">
    <property type="entry name" value="THDP-binding"/>
</dbReference>
<dbReference type="NCBIfam" id="TIGR00173">
    <property type="entry name" value="menD"/>
    <property type="match status" value="1"/>
</dbReference>
<dbReference type="SUPFAM" id="SSF52518">
    <property type="entry name" value="Thiamin diphosphate-binding fold (THDP-binding)"/>
    <property type="match status" value="2"/>
</dbReference>
<dbReference type="InterPro" id="IPR004433">
    <property type="entry name" value="MenaQ_synth_MenD"/>
</dbReference>
<protein>
    <recommendedName>
        <fullName evidence="7">2-succinyl-5-enolpyruvyl-6-hydroxy-3-cyclohexene-1-carboxylate synthase</fullName>
        <shortName evidence="7">SEPHCHC synthase</shortName>
        <ecNumber evidence="7">2.2.1.9</ecNumber>
    </recommendedName>
    <alternativeName>
        <fullName evidence="7">Menaquinone biosynthesis protein MenD</fullName>
    </alternativeName>
</protein>
<sequence>MSWTEDLTRYVCNFVDELAAGGLAHAVISPGSRSTPLALAFAEHKEIREWVIVDERSAAFFALGIAKASRKPVVLICTSGTAAANYYPAIVEAFYSHVPLVVLTADRPHELRDVDAPQAIDQIHLYGQYAKWFHEMALPESSPRMLSYARSKAARSLHEAEIQSGPVHLNFPFREPLVLDFSLENVWGERLGNGFYPLMSGNRTLNPGQFFAMEDCLKGKRKGLLVAGLGIDLEASKALLKLARNWAMPILADPLSQLRQLGDEESGKYIIDSYDALFKTEEVRTSLRPDYVIRFGAMPVSKTYRFYLEQHADIPQFIVSDETHFREPTGNRTSFIHSDCITFAEEAGKLKNLVAESGWIEKWFEVNSLAREVLSSSANEFMEGTAVLELAEQLPSNSILFSGNSMAIRDLDTFMFAAKRDLSVMANRGANGIDGVISSACGAAASGKRTTLLIGDLSFYHDMNGLFAAKHYKLPLTIVLVNNSGGGIFSFLPQANDKRHFEALFGTPVDLDFGKAAELYGADYVLARNGEEFSQALASSYDREGLSIIEVQTDRQENEQWHRDKWSKVNERISKKLFGE</sequence>
<keyword evidence="4 7" id="KW-0460">Magnesium</keyword>
<dbReference type="InterPro" id="IPR029035">
    <property type="entry name" value="DHS-like_NAD/FAD-binding_dom"/>
</dbReference>
<keyword evidence="3 7" id="KW-0479">Metal-binding</keyword>
<dbReference type="Gene3D" id="3.40.50.970">
    <property type="match status" value="2"/>
</dbReference>
<dbReference type="InterPro" id="IPR032264">
    <property type="entry name" value="MenD_middle"/>
</dbReference>
<dbReference type="RefSeq" id="WP_348026298.1">
    <property type="nucleotide sequence ID" value="NZ_CP129113.1"/>
</dbReference>
<dbReference type="GO" id="GO:0070204">
    <property type="term" value="F:2-succinyl-5-enolpyruvyl-6-hydroxy-3-cyclohexene-1-carboxylic-acid synthase activity"/>
    <property type="evidence" value="ECO:0007669"/>
    <property type="project" value="UniProtKB-EC"/>
</dbReference>
<dbReference type="PANTHER" id="PTHR42916:SF1">
    <property type="entry name" value="PROTEIN PHYLLO, CHLOROPLASTIC"/>
    <property type="match status" value="1"/>
</dbReference>
<name>A0ABY9KSH1_9BACI</name>
<evidence type="ECO:0000313" key="12">
    <source>
        <dbReference type="Proteomes" id="UP001180087"/>
    </source>
</evidence>
<dbReference type="Pfam" id="PF02775">
    <property type="entry name" value="TPP_enzyme_C"/>
    <property type="match status" value="1"/>
</dbReference>
<accession>A0ABY9KSH1</accession>
<evidence type="ECO:0000256" key="6">
    <source>
        <dbReference type="ARBA" id="ARBA00023211"/>
    </source>
</evidence>
<dbReference type="InterPro" id="IPR012001">
    <property type="entry name" value="Thiamin_PyroP_enz_TPP-bd_dom"/>
</dbReference>
<dbReference type="HAMAP" id="MF_01659">
    <property type="entry name" value="MenD"/>
    <property type="match status" value="1"/>
</dbReference>
<dbReference type="SUPFAM" id="SSF52467">
    <property type="entry name" value="DHS-like NAD/FAD-binding domain"/>
    <property type="match status" value="1"/>
</dbReference>
<comment type="pathway">
    <text evidence="7">Quinol/quinone metabolism; 1,4-dihydroxy-2-naphthoate biosynthesis; 1,4-dihydroxy-2-naphthoate from chorismate: step 2/7.</text>
</comment>
<evidence type="ECO:0000313" key="11">
    <source>
        <dbReference type="EMBL" id="WLV23859.1"/>
    </source>
</evidence>
<feature type="domain" description="Thiamine pyrophosphate enzyme TPP-binding" evidence="8">
    <location>
        <begin position="419"/>
        <end position="551"/>
    </location>
</feature>
<comment type="catalytic activity">
    <reaction evidence="7">
        <text>isochorismate + 2-oxoglutarate + H(+) = 5-enolpyruvoyl-6-hydroxy-2-succinyl-cyclohex-3-ene-1-carboxylate + CO2</text>
        <dbReference type="Rhea" id="RHEA:25593"/>
        <dbReference type="ChEBI" id="CHEBI:15378"/>
        <dbReference type="ChEBI" id="CHEBI:16526"/>
        <dbReference type="ChEBI" id="CHEBI:16810"/>
        <dbReference type="ChEBI" id="CHEBI:29780"/>
        <dbReference type="ChEBI" id="CHEBI:58818"/>
        <dbReference type="EC" id="2.2.1.9"/>
    </reaction>
</comment>
<evidence type="ECO:0000259" key="10">
    <source>
        <dbReference type="Pfam" id="PF16582"/>
    </source>
</evidence>
<dbReference type="CDD" id="cd07037">
    <property type="entry name" value="TPP_PYR_MenD"/>
    <property type="match status" value="1"/>
</dbReference>
<evidence type="ECO:0000256" key="5">
    <source>
        <dbReference type="ARBA" id="ARBA00023052"/>
    </source>
</evidence>
<dbReference type="Pfam" id="PF02776">
    <property type="entry name" value="TPP_enzyme_N"/>
    <property type="match status" value="1"/>
</dbReference>
<feature type="domain" description="Menaquinone biosynthesis protein MenD middle" evidence="10">
    <location>
        <begin position="220"/>
        <end position="401"/>
    </location>
</feature>
<dbReference type="InterPro" id="IPR011766">
    <property type="entry name" value="TPP_enzyme_TPP-bd"/>
</dbReference>
<keyword evidence="1 7" id="KW-0474">Menaquinone biosynthesis</keyword>
<comment type="cofactor">
    <cofactor evidence="7">
        <name>thiamine diphosphate</name>
        <dbReference type="ChEBI" id="CHEBI:58937"/>
    </cofactor>
    <text evidence="7">Binds 1 thiamine pyrophosphate per subunit.</text>
</comment>
<organism evidence="11 12">
    <name type="scientific">Aciduricibacillus chroicocephali</name>
    <dbReference type="NCBI Taxonomy" id="3054939"/>
    <lineage>
        <taxon>Bacteria</taxon>
        <taxon>Bacillati</taxon>
        <taxon>Bacillota</taxon>
        <taxon>Bacilli</taxon>
        <taxon>Bacillales</taxon>
        <taxon>Bacillaceae</taxon>
        <taxon>Aciduricibacillus</taxon>
    </lineage>
</organism>
<dbReference type="Pfam" id="PF16582">
    <property type="entry name" value="TPP_enzyme_M_2"/>
    <property type="match status" value="1"/>
</dbReference>
<evidence type="ECO:0000256" key="7">
    <source>
        <dbReference type="HAMAP-Rule" id="MF_01659"/>
    </source>
</evidence>
<dbReference type="Proteomes" id="UP001180087">
    <property type="component" value="Chromosome"/>
</dbReference>
<keyword evidence="12" id="KW-1185">Reference proteome</keyword>
<comment type="function">
    <text evidence="7">Catalyzes the thiamine diphosphate-dependent decarboxylation of 2-oxoglutarate and the subsequent addition of the resulting succinic semialdehyde-thiamine pyrophosphate anion to isochorismate to yield 2-succinyl-5-enolpyruvyl-6-hydroxy-3-cyclohexene-1-carboxylate (SEPHCHC).</text>
</comment>
<evidence type="ECO:0000259" key="9">
    <source>
        <dbReference type="Pfam" id="PF02776"/>
    </source>
</evidence>
<dbReference type="Gene3D" id="3.40.50.1220">
    <property type="entry name" value="TPP-binding domain"/>
    <property type="match status" value="1"/>
</dbReference>
<dbReference type="PIRSF" id="PIRSF004983">
    <property type="entry name" value="MenD"/>
    <property type="match status" value="1"/>
</dbReference>
<dbReference type="CDD" id="cd02009">
    <property type="entry name" value="TPP_SHCHC_synthase"/>
    <property type="match status" value="1"/>
</dbReference>
<dbReference type="EMBL" id="CP129113">
    <property type="protein sequence ID" value="WLV23859.1"/>
    <property type="molecule type" value="Genomic_DNA"/>
</dbReference>
<evidence type="ECO:0000256" key="1">
    <source>
        <dbReference type="ARBA" id="ARBA00022428"/>
    </source>
</evidence>
<evidence type="ECO:0000259" key="8">
    <source>
        <dbReference type="Pfam" id="PF02775"/>
    </source>
</evidence>
<comment type="subunit">
    <text evidence="7">Homodimer.</text>
</comment>
<keyword evidence="2 7" id="KW-0808">Transferase</keyword>
<keyword evidence="5 7" id="KW-0786">Thiamine pyrophosphate</keyword>
<dbReference type="EC" id="2.2.1.9" evidence="7"/>
<comment type="pathway">
    <text evidence="7">Quinol/quinone metabolism; menaquinone biosynthesis.</text>
</comment>